<keyword evidence="1" id="KW-0812">Transmembrane</keyword>
<dbReference type="EMBL" id="CP046268">
    <property type="protein sequence ID" value="QMV14323.1"/>
    <property type="molecule type" value="Genomic_DNA"/>
</dbReference>
<sequence>MERLVQNVKYVASAVVNGVSAVCSGVVATGVTSGLNLEGLRSLGFYLNLLPSSLISPCFYTTKLTRRLSRTANTWRF</sequence>
<reference evidence="2 3" key="1">
    <citation type="journal article" date="2020" name="J. Nat. Prod.">
        <title>Genomics-Metabolomics Profiling Disclosed Marine Vibrio spartinae 3.6 as a Producer of a New Branched Side Chain Prodigiosin.</title>
        <authorList>
            <person name="Vitale G.A."/>
            <person name="Sciarretta M."/>
            <person name="Palma Esposito F."/>
            <person name="January G.G."/>
            <person name="Giaccio M."/>
            <person name="Bunk B."/>
            <person name="Sproer C."/>
            <person name="Bajerski F."/>
            <person name="Power D."/>
            <person name="Festa C."/>
            <person name="Monti M.C."/>
            <person name="D'Auria M.V."/>
            <person name="de Pascale D."/>
        </authorList>
    </citation>
    <scope>NUCLEOTIDE SEQUENCE [LARGE SCALE GENOMIC DNA]</scope>
    <source>
        <strain evidence="2 3">3.6</strain>
    </source>
</reference>
<protein>
    <submittedName>
        <fullName evidence="2">Uncharacterized protein</fullName>
    </submittedName>
</protein>
<evidence type="ECO:0000256" key="1">
    <source>
        <dbReference type="SAM" id="Phobius"/>
    </source>
</evidence>
<accession>A0ABX6QYN1</accession>
<organism evidence="2 3">
    <name type="scientific">Vibrio spartinae</name>
    <dbReference type="NCBI Taxonomy" id="1918945"/>
    <lineage>
        <taxon>Bacteria</taxon>
        <taxon>Pseudomonadati</taxon>
        <taxon>Pseudomonadota</taxon>
        <taxon>Gammaproteobacteria</taxon>
        <taxon>Vibrionales</taxon>
        <taxon>Vibrionaceae</taxon>
        <taxon>Vibrio</taxon>
    </lineage>
</organism>
<evidence type="ECO:0000313" key="2">
    <source>
        <dbReference type="EMBL" id="QMV14323.1"/>
    </source>
</evidence>
<feature type="transmembrane region" description="Helical" evidence="1">
    <location>
        <begin position="12"/>
        <end position="31"/>
    </location>
</feature>
<keyword evidence="3" id="KW-1185">Reference proteome</keyword>
<gene>
    <name evidence="2" type="ORF">Vspart_01578</name>
</gene>
<dbReference type="Proteomes" id="UP000515264">
    <property type="component" value="Chromosome 1"/>
</dbReference>
<name>A0ABX6QYN1_9VIBR</name>
<feature type="transmembrane region" description="Helical" evidence="1">
    <location>
        <begin position="43"/>
        <end position="60"/>
    </location>
</feature>
<keyword evidence="1" id="KW-0472">Membrane</keyword>
<keyword evidence="1" id="KW-1133">Transmembrane helix</keyword>
<evidence type="ECO:0000313" key="3">
    <source>
        <dbReference type="Proteomes" id="UP000515264"/>
    </source>
</evidence>
<proteinExistence type="predicted"/>